<gene>
    <name evidence="1" type="ORF">LOK49_LG11G01350</name>
</gene>
<keyword evidence="2" id="KW-1185">Reference proteome</keyword>
<comment type="caution">
    <text evidence="1">The sequence shown here is derived from an EMBL/GenBank/DDBJ whole genome shotgun (WGS) entry which is preliminary data.</text>
</comment>
<evidence type="ECO:0000313" key="1">
    <source>
        <dbReference type="EMBL" id="KAI7994819.1"/>
    </source>
</evidence>
<accession>A0ACC0G2R7</accession>
<dbReference type="EMBL" id="CM045769">
    <property type="protein sequence ID" value="KAI7994819.1"/>
    <property type="molecule type" value="Genomic_DNA"/>
</dbReference>
<evidence type="ECO:0000313" key="2">
    <source>
        <dbReference type="Proteomes" id="UP001060215"/>
    </source>
</evidence>
<name>A0ACC0G2R7_9ERIC</name>
<sequence>MQFGSSSGGDLWVCSRVSDLWSLESLARVWVVGVWVLQQLRGPEGELARSDVFSVERCRSLCKLPDSIGELASLKLLWLVGTPITELPDQIGALNALEKLELGNCEKLRSLPDSIRNLLNLTTLSLDGTIIIELPQSIGMMERLDILKLNNCKIWDAFKLKNIEYGKGSHPKQPQIIGGISEADDLAAQDNLKPIVLPPSFSNLSLLEELQLSAWNLNLSHNKFCSVPSSLRGVSLLKKLTLNHCKQLKFLPTLPSSLVYLTVANCTALESVPNLSKLESLQDLDLTNCKKVTDIPGLECLKSLRRFYTIGCNACSTAVKKGLTKVSLRHIRFLGIPGKKIPDWFVPEIPSFSTQKNRDLKGVIVAVVVSLDQQQQDDFRDKVPGLVDIQLKIFRPNEPAYNDEPIHSTMVTRYRWQSQPETLFNGLELKKYGIYLVYENDDDIEDDDVESQESVTERLSKFFSSL</sequence>
<proteinExistence type="predicted"/>
<organism evidence="1 2">
    <name type="scientific">Camellia lanceoleosa</name>
    <dbReference type="NCBI Taxonomy" id="1840588"/>
    <lineage>
        <taxon>Eukaryota</taxon>
        <taxon>Viridiplantae</taxon>
        <taxon>Streptophyta</taxon>
        <taxon>Embryophyta</taxon>
        <taxon>Tracheophyta</taxon>
        <taxon>Spermatophyta</taxon>
        <taxon>Magnoliopsida</taxon>
        <taxon>eudicotyledons</taxon>
        <taxon>Gunneridae</taxon>
        <taxon>Pentapetalae</taxon>
        <taxon>asterids</taxon>
        <taxon>Ericales</taxon>
        <taxon>Theaceae</taxon>
        <taxon>Camellia</taxon>
    </lineage>
</organism>
<reference evidence="1 2" key="1">
    <citation type="journal article" date="2022" name="Plant J.">
        <title>Chromosome-level genome of Camellia lanceoleosa provides a valuable resource for understanding genome evolution and self-incompatibility.</title>
        <authorList>
            <person name="Gong W."/>
            <person name="Xiao S."/>
            <person name="Wang L."/>
            <person name="Liao Z."/>
            <person name="Chang Y."/>
            <person name="Mo W."/>
            <person name="Hu G."/>
            <person name="Li W."/>
            <person name="Zhao G."/>
            <person name="Zhu H."/>
            <person name="Hu X."/>
            <person name="Ji K."/>
            <person name="Xiang X."/>
            <person name="Song Q."/>
            <person name="Yuan D."/>
            <person name="Jin S."/>
            <person name="Zhang L."/>
        </authorList>
    </citation>
    <scope>NUCLEOTIDE SEQUENCE [LARGE SCALE GENOMIC DNA]</scope>
    <source>
        <strain evidence="1">SQ_2022a</strain>
    </source>
</reference>
<dbReference type="Proteomes" id="UP001060215">
    <property type="component" value="Chromosome 12"/>
</dbReference>
<protein>
    <submittedName>
        <fullName evidence="1">Disease resistance protein TAO1</fullName>
    </submittedName>
</protein>